<dbReference type="EMBL" id="BAABBV010000001">
    <property type="protein sequence ID" value="GAA4155230.1"/>
    <property type="molecule type" value="Genomic_DNA"/>
</dbReference>
<accession>A0ABP7ZED0</accession>
<dbReference type="InterPro" id="IPR029068">
    <property type="entry name" value="Glyas_Bleomycin-R_OHBP_Dase"/>
</dbReference>
<dbReference type="Proteomes" id="UP001415169">
    <property type="component" value="Unassembled WGS sequence"/>
</dbReference>
<dbReference type="PANTHER" id="PTHR36437">
    <property type="entry name" value="GLYOXALASE/BLEOMYCIN RESISTANCE PROTEIN/DIOXYGENASE"/>
    <property type="match status" value="1"/>
</dbReference>
<dbReference type="PROSITE" id="PS51819">
    <property type="entry name" value="VOC"/>
    <property type="match status" value="2"/>
</dbReference>
<keyword evidence="3" id="KW-1185">Reference proteome</keyword>
<dbReference type="PANTHER" id="PTHR36437:SF2">
    <property type="entry name" value="GLYOXALASE_BLEOMYCIN RESISTANCE PROTEIN_DIOXYGENASE"/>
    <property type="match status" value="1"/>
</dbReference>
<evidence type="ECO:0000259" key="1">
    <source>
        <dbReference type="PROSITE" id="PS51819"/>
    </source>
</evidence>
<feature type="domain" description="VOC" evidence="1">
    <location>
        <begin position="4"/>
        <end position="127"/>
    </location>
</feature>
<reference evidence="2" key="1">
    <citation type="journal article" date="2014" name="Int. J. Syst. Evol. Microbiol.">
        <title>Complete genome of a new Firmicutes species belonging to the dominant human colonic microbiota ('Ruminococcus bicirculans') reveals two chromosomes and a selective capacity to utilize plant glucans.</title>
        <authorList>
            <consortium name="NISC Comparative Sequencing Program"/>
            <person name="Wegmann U."/>
            <person name="Louis P."/>
            <person name="Goesmann A."/>
            <person name="Henrissat B."/>
            <person name="Duncan S.H."/>
            <person name="Flint H.J."/>
        </authorList>
    </citation>
    <scope>NUCLEOTIDE SEQUENCE</scope>
    <source>
        <strain evidence="2">JCM 17590</strain>
    </source>
</reference>
<reference evidence="2" key="2">
    <citation type="submission" date="2023-12" db="EMBL/GenBank/DDBJ databases">
        <authorList>
            <person name="Sun Q."/>
            <person name="Inoue M."/>
        </authorList>
    </citation>
    <scope>NUCLEOTIDE SEQUENCE</scope>
    <source>
        <strain evidence="2">JCM 17590</strain>
    </source>
</reference>
<dbReference type="Pfam" id="PF00903">
    <property type="entry name" value="Glyoxalase"/>
    <property type="match status" value="2"/>
</dbReference>
<organism evidence="2 3">
    <name type="scientific">Gryllotalpicola daejeonensis</name>
    <dbReference type="NCBI Taxonomy" id="993087"/>
    <lineage>
        <taxon>Bacteria</taxon>
        <taxon>Bacillati</taxon>
        <taxon>Actinomycetota</taxon>
        <taxon>Actinomycetes</taxon>
        <taxon>Micrococcales</taxon>
        <taxon>Microbacteriaceae</taxon>
        <taxon>Gryllotalpicola</taxon>
    </lineage>
</organism>
<evidence type="ECO:0000313" key="3">
    <source>
        <dbReference type="Proteomes" id="UP001415169"/>
    </source>
</evidence>
<comment type="caution">
    <text evidence="2">The sequence shown here is derived from an EMBL/GenBank/DDBJ whole genome shotgun (WGS) entry which is preliminary data.</text>
</comment>
<dbReference type="Gene3D" id="3.10.180.10">
    <property type="entry name" value="2,3-Dihydroxybiphenyl 1,2-Dioxygenase, domain 1"/>
    <property type="match status" value="2"/>
</dbReference>
<name>A0ABP7ZED0_9MICO</name>
<evidence type="ECO:0000313" key="2">
    <source>
        <dbReference type="EMBL" id="GAA4155230.1"/>
    </source>
</evidence>
<dbReference type="SUPFAM" id="SSF54593">
    <property type="entry name" value="Glyoxalase/Bleomycin resistance protein/Dihydroxybiphenyl dioxygenase"/>
    <property type="match status" value="1"/>
</dbReference>
<gene>
    <name evidence="2" type="ORF">GCM10022286_03900</name>
</gene>
<dbReference type="InterPro" id="IPR004360">
    <property type="entry name" value="Glyas_Fos-R_dOase_dom"/>
</dbReference>
<dbReference type="InterPro" id="IPR037523">
    <property type="entry name" value="VOC_core"/>
</dbReference>
<proteinExistence type="predicted"/>
<feature type="domain" description="VOC" evidence="1">
    <location>
        <begin position="132"/>
        <end position="244"/>
    </location>
</feature>
<sequence>MAVLLRRAVVLVDDQDAALKFYTEAFGCRVLHDGVAEDGQRFVHVAFAGDDGGVWLLRSQSAEGLARVGAQTGGEPVAVLYTDEFDRTVAAWRENGVRFRIEPTYAAGARVCHVLDLLGNEYVLVEKQATTRVGTAFVPVADPAEAAEWYAKTFRLSAVTVTPWSAVLEGGPGATLTLMGPLSGMTAPGLGFATHNLVVADLDATRARLESEGLSPTAIEGDPAMCLFFTLRDPDGNILLVCDR</sequence>
<dbReference type="RefSeq" id="WP_344790057.1">
    <property type="nucleotide sequence ID" value="NZ_BAABBV010000001.1"/>
</dbReference>
<protein>
    <recommendedName>
        <fullName evidence="1">VOC domain-containing protein</fullName>
    </recommendedName>
</protein>
<dbReference type="CDD" id="cd06587">
    <property type="entry name" value="VOC"/>
    <property type="match status" value="1"/>
</dbReference>